<comment type="caution">
    <text evidence="2">The sequence shown here is derived from an EMBL/GenBank/DDBJ whole genome shotgun (WGS) entry which is preliminary data.</text>
</comment>
<keyword evidence="3" id="KW-1185">Reference proteome</keyword>
<gene>
    <name evidence="2" type="ORF">RRG08_040459</name>
</gene>
<name>A0AAE0ZCV4_9GAST</name>
<dbReference type="Proteomes" id="UP001283361">
    <property type="component" value="Unassembled WGS sequence"/>
</dbReference>
<evidence type="ECO:0000313" key="2">
    <source>
        <dbReference type="EMBL" id="KAK3766940.1"/>
    </source>
</evidence>
<organism evidence="2 3">
    <name type="scientific">Elysia crispata</name>
    <name type="common">lettuce slug</name>
    <dbReference type="NCBI Taxonomy" id="231223"/>
    <lineage>
        <taxon>Eukaryota</taxon>
        <taxon>Metazoa</taxon>
        <taxon>Spiralia</taxon>
        <taxon>Lophotrochozoa</taxon>
        <taxon>Mollusca</taxon>
        <taxon>Gastropoda</taxon>
        <taxon>Heterobranchia</taxon>
        <taxon>Euthyneura</taxon>
        <taxon>Panpulmonata</taxon>
        <taxon>Sacoglossa</taxon>
        <taxon>Placobranchoidea</taxon>
        <taxon>Plakobranchidae</taxon>
        <taxon>Elysia</taxon>
    </lineage>
</organism>
<sequence>MSSRHLTKPVCPKAYSQSASNRGAFSTTLELSCLLCRSRRERAAFRRWKRLLVLAGQQLIQGYCRSG</sequence>
<proteinExistence type="predicted"/>
<evidence type="ECO:0000256" key="1">
    <source>
        <dbReference type="SAM" id="MobiDB-lite"/>
    </source>
</evidence>
<dbReference type="EMBL" id="JAWDGP010004190">
    <property type="protein sequence ID" value="KAK3766940.1"/>
    <property type="molecule type" value="Genomic_DNA"/>
</dbReference>
<protein>
    <submittedName>
        <fullName evidence="2">Uncharacterized protein</fullName>
    </submittedName>
</protein>
<accession>A0AAE0ZCV4</accession>
<dbReference type="AlphaFoldDB" id="A0AAE0ZCV4"/>
<evidence type="ECO:0000313" key="3">
    <source>
        <dbReference type="Proteomes" id="UP001283361"/>
    </source>
</evidence>
<feature type="region of interest" description="Disordered" evidence="1">
    <location>
        <begin position="1"/>
        <end position="22"/>
    </location>
</feature>
<reference evidence="2" key="1">
    <citation type="journal article" date="2023" name="G3 (Bethesda)">
        <title>A reference genome for the long-term kleptoplast-retaining sea slug Elysia crispata morphotype clarki.</title>
        <authorList>
            <person name="Eastman K.E."/>
            <person name="Pendleton A.L."/>
            <person name="Shaikh M.A."/>
            <person name="Suttiyut T."/>
            <person name="Ogas R."/>
            <person name="Tomko P."/>
            <person name="Gavelis G."/>
            <person name="Widhalm J.R."/>
            <person name="Wisecaver J.H."/>
        </authorList>
    </citation>
    <scope>NUCLEOTIDE SEQUENCE</scope>
    <source>
        <strain evidence="2">ECLA1</strain>
    </source>
</reference>